<keyword evidence="3" id="KW-0325">Glycoprotein</keyword>
<gene>
    <name evidence="6" type="ORF">MNOR_LOCUS38854</name>
</gene>
<feature type="non-terminal residue" evidence="6">
    <location>
        <position position="139"/>
    </location>
</feature>
<feature type="domain" description="Peptidase S1" evidence="5">
    <location>
        <begin position="1"/>
        <end position="139"/>
    </location>
</feature>
<name>A0AAV2SQU5_MEGNR</name>
<comment type="similarity">
    <text evidence="4">Belongs to the peptidase S1 family. CLIP subfamily.</text>
</comment>
<accession>A0AAV2SQU5</accession>
<proteinExistence type="inferred from homology"/>
<evidence type="ECO:0000313" key="7">
    <source>
        <dbReference type="Proteomes" id="UP001497623"/>
    </source>
</evidence>
<evidence type="ECO:0000256" key="1">
    <source>
        <dbReference type="ARBA" id="ARBA00022729"/>
    </source>
</evidence>
<dbReference type="Pfam" id="PF00089">
    <property type="entry name" value="Trypsin"/>
    <property type="match status" value="1"/>
</dbReference>
<dbReference type="PRINTS" id="PR00722">
    <property type="entry name" value="CHYMOTRYPSIN"/>
</dbReference>
<keyword evidence="7" id="KW-1185">Reference proteome</keyword>
<dbReference type="FunFam" id="2.40.10.10:FF:000028">
    <property type="entry name" value="Serine protease easter"/>
    <property type="match status" value="1"/>
</dbReference>
<dbReference type="GO" id="GO:0006508">
    <property type="term" value="P:proteolysis"/>
    <property type="evidence" value="ECO:0007669"/>
    <property type="project" value="InterPro"/>
</dbReference>
<dbReference type="PROSITE" id="PS00134">
    <property type="entry name" value="TRYPSIN_HIS"/>
    <property type="match status" value="1"/>
</dbReference>
<dbReference type="InterPro" id="IPR043504">
    <property type="entry name" value="Peptidase_S1_PA_chymotrypsin"/>
</dbReference>
<dbReference type="EMBL" id="CAXKWB010093218">
    <property type="protein sequence ID" value="CAL4217977.1"/>
    <property type="molecule type" value="Genomic_DNA"/>
</dbReference>
<dbReference type="Gene3D" id="2.40.10.10">
    <property type="entry name" value="Trypsin-like serine proteases"/>
    <property type="match status" value="2"/>
</dbReference>
<dbReference type="PANTHER" id="PTHR24252:SF7">
    <property type="entry name" value="HYALIN"/>
    <property type="match status" value="1"/>
</dbReference>
<dbReference type="InterPro" id="IPR009003">
    <property type="entry name" value="Peptidase_S1_PA"/>
</dbReference>
<protein>
    <recommendedName>
        <fullName evidence="5">Peptidase S1 domain-containing protein</fullName>
    </recommendedName>
</protein>
<dbReference type="GO" id="GO:0004252">
    <property type="term" value="F:serine-type endopeptidase activity"/>
    <property type="evidence" value="ECO:0007669"/>
    <property type="project" value="InterPro"/>
</dbReference>
<keyword evidence="1" id="KW-0732">Signal</keyword>
<dbReference type="InterPro" id="IPR001254">
    <property type="entry name" value="Trypsin_dom"/>
</dbReference>
<dbReference type="InterPro" id="IPR001314">
    <property type="entry name" value="Peptidase_S1A"/>
</dbReference>
<comment type="caution">
    <text evidence="6">The sequence shown here is derived from an EMBL/GenBank/DDBJ whole genome shotgun (WGS) entry which is preliminary data.</text>
</comment>
<keyword evidence="2" id="KW-1015">Disulfide bond</keyword>
<evidence type="ECO:0000256" key="4">
    <source>
        <dbReference type="ARBA" id="ARBA00024195"/>
    </source>
</evidence>
<dbReference type="PROSITE" id="PS50240">
    <property type="entry name" value="TRYPSIN_DOM"/>
    <property type="match status" value="1"/>
</dbReference>
<feature type="non-terminal residue" evidence="6">
    <location>
        <position position="1"/>
    </location>
</feature>
<dbReference type="Proteomes" id="UP001497623">
    <property type="component" value="Unassembled WGS sequence"/>
</dbReference>
<evidence type="ECO:0000259" key="5">
    <source>
        <dbReference type="PROSITE" id="PS50240"/>
    </source>
</evidence>
<dbReference type="PANTHER" id="PTHR24252">
    <property type="entry name" value="ACROSIN-RELATED"/>
    <property type="match status" value="1"/>
</dbReference>
<reference evidence="6 7" key="1">
    <citation type="submission" date="2024-05" db="EMBL/GenBank/DDBJ databases">
        <authorList>
            <person name="Wallberg A."/>
        </authorList>
    </citation>
    <scope>NUCLEOTIDE SEQUENCE [LARGE SCALE GENOMIC DNA]</scope>
</reference>
<evidence type="ECO:0000256" key="2">
    <source>
        <dbReference type="ARBA" id="ARBA00023157"/>
    </source>
</evidence>
<dbReference type="SUPFAM" id="SSF50494">
    <property type="entry name" value="Trypsin-like serine proteases"/>
    <property type="match status" value="1"/>
</dbReference>
<evidence type="ECO:0000313" key="6">
    <source>
        <dbReference type="EMBL" id="CAL4217977.1"/>
    </source>
</evidence>
<evidence type="ECO:0000256" key="3">
    <source>
        <dbReference type="ARBA" id="ARBA00023180"/>
    </source>
</evidence>
<organism evidence="6 7">
    <name type="scientific">Meganyctiphanes norvegica</name>
    <name type="common">Northern krill</name>
    <name type="synonym">Thysanopoda norvegica</name>
    <dbReference type="NCBI Taxonomy" id="48144"/>
    <lineage>
        <taxon>Eukaryota</taxon>
        <taxon>Metazoa</taxon>
        <taxon>Ecdysozoa</taxon>
        <taxon>Arthropoda</taxon>
        <taxon>Crustacea</taxon>
        <taxon>Multicrustacea</taxon>
        <taxon>Malacostraca</taxon>
        <taxon>Eumalacostraca</taxon>
        <taxon>Eucarida</taxon>
        <taxon>Euphausiacea</taxon>
        <taxon>Euphausiidae</taxon>
        <taxon>Meganyctiphanes</taxon>
    </lineage>
</organism>
<dbReference type="AlphaFoldDB" id="A0AAV2SQU5"/>
<sequence length="139" mass="16090">NLRFSTHICGASLVSDRYLLTAAHCVTGHRRSFSISLGREDLKENQRSVRNEYAIQDVYIHPAFRSTTPKNRYNDIAILKTDRKVQYNDKIWPFCLPDRNQVYNDFMSVYIAGWGKVNQAHKSPTLQVARVNLVENSRC</sequence>
<dbReference type="InterPro" id="IPR018114">
    <property type="entry name" value="TRYPSIN_HIS"/>
</dbReference>
<dbReference type="SMART" id="SM00020">
    <property type="entry name" value="Tryp_SPc"/>
    <property type="match status" value="1"/>
</dbReference>